<dbReference type="EMBL" id="CAJNNV010008092">
    <property type="protein sequence ID" value="CAE8595748.1"/>
    <property type="molecule type" value="Genomic_DNA"/>
</dbReference>
<evidence type="ECO:0000313" key="2">
    <source>
        <dbReference type="EMBL" id="CAE8595748.1"/>
    </source>
</evidence>
<dbReference type="Proteomes" id="UP000654075">
    <property type="component" value="Unassembled WGS sequence"/>
</dbReference>
<protein>
    <submittedName>
        <fullName evidence="2">Uncharacterized protein</fullName>
    </submittedName>
</protein>
<evidence type="ECO:0000256" key="1">
    <source>
        <dbReference type="SAM" id="Phobius"/>
    </source>
</evidence>
<name>A0A813E5P6_POLGL</name>
<gene>
    <name evidence="2" type="ORF">PGLA1383_LOCUS14251</name>
    <name evidence="3" type="ORF">PGLA2088_LOCUS6063</name>
</gene>
<keyword evidence="1" id="KW-0472">Membrane</keyword>
<comment type="caution">
    <text evidence="2">The sequence shown here is derived from an EMBL/GenBank/DDBJ whole genome shotgun (WGS) entry which is preliminary data.</text>
</comment>
<evidence type="ECO:0000313" key="4">
    <source>
        <dbReference type="Proteomes" id="UP000654075"/>
    </source>
</evidence>
<accession>A0A813E5P6</accession>
<feature type="transmembrane region" description="Helical" evidence="1">
    <location>
        <begin position="150"/>
        <end position="182"/>
    </location>
</feature>
<dbReference type="AlphaFoldDB" id="A0A813E5P6"/>
<dbReference type="Proteomes" id="UP000626109">
    <property type="component" value="Unassembled WGS sequence"/>
</dbReference>
<evidence type="ECO:0000313" key="3">
    <source>
        <dbReference type="EMBL" id="CAE8647878.1"/>
    </source>
</evidence>
<keyword evidence="1" id="KW-1133">Transmembrane helix</keyword>
<sequence>MKIVSVVAVFIELSSCHRQATLRTATAKQRHQLWGCGSQGDGIVWSNACNGNARTDGENDAAAIHCKDEHGNINASGDLAWPLRLSLLYAVVSHASSSSSSTTTTSATTTAAATTTTTINSSNNLQGWEERLDIAHHRPAGALQGQEAKVAVVVVVVVVVVFVLVVFVLVVLVVGVVVVAMLEDVACDVFIGVAEHTHHIGTV</sequence>
<organism evidence="2 4">
    <name type="scientific">Polarella glacialis</name>
    <name type="common">Dinoflagellate</name>
    <dbReference type="NCBI Taxonomy" id="89957"/>
    <lineage>
        <taxon>Eukaryota</taxon>
        <taxon>Sar</taxon>
        <taxon>Alveolata</taxon>
        <taxon>Dinophyceae</taxon>
        <taxon>Suessiales</taxon>
        <taxon>Suessiaceae</taxon>
        <taxon>Polarella</taxon>
    </lineage>
</organism>
<reference evidence="2" key="1">
    <citation type="submission" date="2021-02" db="EMBL/GenBank/DDBJ databases">
        <authorList>
            <person name="Dougan E. K."/>
            <person name="Rhodes N."/>
            <person name="Thang M."/>
            <person name="Chan C."/>
        </authorList>
    </citation>
    <scope>NUCLEOTIDE SEQUENCE</scope>
</reference>
<proteinExistence type="predicted"/>
<keyword evidence="1" id="KW-0812">Transmembrane</keyword>
<keyword evidence="4" id="KW-1185">Reference proteome</keyword>
<dbReference type="EMBL" id="CAJNNW010005941">
    <property type="protein sequence ID" value="CAE8647878.1"/>
    <property type="molecule type" value="Genomic_DNA"/>
</dbReference>